<dbReference type="GO" id="GO:0046872">
    <property type="term" value="F:metal ion binding"/>
    <property type="evidence" value="ECO:0007669"/>
    <property type="project" value="UniProtKB-KW"/>
</dbReference>
<evidence type="ECO:0000256" key="6">
    <source>
        <dbReference type="SAM" id="MobiDB-lite"/>
    </source>
</evidence>
<dbReference type="InterPro" id="IPR015797">
    <property type="entry name" value="NUDIX_hydrolase-like_dom_sf"/>
</dbReference>
<feature type="domain" description="Nudix hydrolase" evidence="8">
    <location>
        <begin position="41"/>
        <end position="209"/>
    </location>
</feature>
<evidence type="ECO:0000256" key="5">
    <source>
        <dbReference type="ARBA" id="ARBA00022842"/>
    </source>
</evidence>
<reference evidence="9" key="1">
    <citation type="submission" date="2020-06" db="EMBL/GenBank/DDBJ databases">
        <authorList>
            <consortium name="Plant Systems Biology data submission"/>
        </authorList>
    </citation>
    <scope>NUCLEOTIDE SEQUENCE</scope>
    <source>
        <strain evidence="9">D6</strain>
    </source>
</reference>
<dbReference type="PANTHER" id="PTHR43758">
    <property type="entry name" value="7,8-DIHYDRO-8-OXOGUANINE TRIPHOSPHATASE"/>
    <property type="match status" value="1"/>
</dbReference>
<keyword evidence="7" id="KW-0472">Membrane</keyword>
<feature type="compositionally biased region" description="Polar residues" evidence="6">
    <location>
        <begin position="508"/>
        <end position="520"/>
    </location>
</feature>
<keyword evidence="5" id="KW-0460">Magnesium</keyword>
<accession>A0A9N8F0L5</accession>
<dbReference type="AlphaFoldDB" id="A0A9N8F0L5"/>
<keyword evidence="4" id="KW-0378">Hydrolase</keyword>
<gene>
    <name evidence="9" type="ORF">SEMRO_2426_G327310.1</name>
</gene>
<evidence type="ECO:0000259" key="8">
    <source>
        <dbReference type="PROSITE" id="PS51462"/>
    </source>
</evidence>
<evidence type="ECO:0000256" key="2">
    <source>
        <dbReference type="ARBA" id="ARBA00005582"/>
    </source>
</evidence>
<feature type="transmembrane region" description="Helical" evidence="7">
    <location>
        <begin position="529"/>
        <end position="549"/>
    </location>
</feature>
<proteinExistence type="inferred from homology"/>
<dbReference type="SUPFAM" id="SSF55811">
    <property type="entry name" value="Nudix"/>
    <property type="match status" value="1"/>
</dbReference>
<dbReference type="PROSITE" id="PS51462">
    <property type="entry name" value="NUDIX"/>
    <property type="match status" value="1"/>
</dbReference>
<dbReference type="GO" id="GO:0042262">
    <property type="term" value="P:DNA protection"/>
    <property type="evidence" value="ECO:0007669"/>
    <property type="project" value="TreeGrafter"/>
</dbReference>
<evidence type="ECO:0000313" key="9">
    <source>
        <dbReference type="EMBL" id="CAB9529204.1"/>
    </source>
</evidence>
<protein>
    <submittedName>
        <fullName evidence="9">Dihydro-8-oxoguanine triphosphatase</fullName>
    </submittedName>
</protein>
<dbReference type="GO" id="GO:0008413">
    <property type="term" value="F:8-oxo-7,8-dihydroguanosine triphosphate pyrophosphatase activity"/>
    <property type="evidence" value="ECO:0007669"/>
    <property type="project" value="TreeGrafter"/>
</dbReference>
<keyword evidence="3" id="KW-0479">Metal-binding</keyword>
<dbReference type="CDD" id="cd03427">
    <property type="entry name" value="NUDIX_MTH1_Nudt1"/>
    <property type="match status" value="1"/>
</dbReference>
<keyword evidence="10" id="KW-1185">Reference proteome</keyword>
<dbReference type="SUPFAM" id="SSF53335">
    <property type="entry name" value="S-adenosyl-L-methionine-dependent methyltransferases"/>
    <property type="match status" value="1"/>
</dbReference>
<evidence type="ECO:0000313" key="10">
    <source>
        <dbReference type="Proteomes" id="UP001153069"/>
    </source>
</evidence>
<dbReference type="Gene3D" id="3.40.50.150">
    <property type="entry name" value="Vaccinia Virus protein VP39"/>
    <property type="match status" value="1"/>
</dbReference>
<dbReference type="InterPro" id="IPR020084">
    <property type="entry name" value="NUDIX_hydrolase_CS"/>
</dbReference>
<feature type="region of interest" description="Disordered" evidence="6">
    <location>
        <begin position="500"/>
        <end position="520"/>
    </location>
</feature>
<dbReference type="Proteomes" id="UP001153069">
    <property type="component" value="Unassembled WGS sequence"/>
</dbReference>
<evidence type="ECO:0000256" key="1">
    <source>
        <dbReference type="ARBA" id="ARBA00001946"/>
    </source>
</evidence>
<organism evidence="9 10">
    <name type="scientific">Seminavis robusta</name>
    <dbReference type="NCBI Taxonomy" id="568900"/>
    <lineage>
        <taxon>Eukaryota</taxon>
        <taxon>Sar</taxon>
        <taxon>Stramenopiles</taxon>
        <taxon>Ochrophyta</taxon>
        <taxon>Bacillariophyta</taxon>
        <taxon>Bacillariophyceae</taxon>
        <taxon>Bacillariophycidae</taxon>
        <taxon>Naviculales</taxon>
        <taxon>Naviculaceae</taxon>
        <taxon>Seminavis</taxon>
    </lineage>
</organism>
<dbReference type="InterPro" id="IPR029063">
    <property type="entry name" value="SAM-dependent_MTases_sf"/>
</dbReference>
<evidence type="ECO:0000256" key="4">
    <source>
        <dbReference type="ARBA" id="ARBA00022801"/>
    </source>
</evidence>
<dbReference type="PROSITE" id="PS00893">
    <property type="entry name" value="NUDIX_BOX"/>
    <property type="match status" value="1"/>
</dbReference>
<name>A0A9N8F0L5_9STRA</name>
<sequence length="554" mass="61877">MTEQPSSSSFPRALPPSRLGKNLSSLEEFTAATNADATPRPIKEYSLIVVTTTSNDNTKNKQILLGMKHRGFGKGMYNSFGGKREPQETIEQCACRELEEETGIAGIDTAKMAQCRVGSMHYTFEDQTTKMLVHVFHVPVNYLAEPKHNHDSKDTTNTSTNAVVTIDPNCIRGCEEITPQWFSYPQEIPLDNMFADDSLWLPPLLSAFFDNNHNSLQIDGWFHFLPGGQQVNSIRHYFMTIRNKQTPPKFSLEKRLFHALCCDRMHNTTVKEFKESWAFINSVRSVFGNKYPFDVVIDVAGGHGALAALWLILTPATRAVVIDPANVGKGAVETAWRRDFLTDKRLDYRHEDLRTGLPSELNHVLQQQQVDPQRVLVVACHACQHLSEEVLQIVLCQFPGVHVAVMPCCQKDTSTSNCWKQASKNLNTKFETVMDLLLAGKAMSWQVGASYDVRLKTIDRNITPQNRVIVAKAITSKVENTGAERAAAHEKLASIYARAHGAPRKGRQSNTKPQEGSSSWLSLDRPQPIVGLLGVALGFACGFWVATVGNQRRR</sequence>
<keyword evidence="7" id="KW-0812">Transmembrane</keyword>
<comment type="caution">
    <text evidence="9">The sequence shown here is derived from an EMBL/GenBank/DDBJ whole genome shotgun (WGS) entry which is preliminary data.</text>
</comment>
<comment type="cofactor">
    <cofactor evidence="1">
        <name>Mg(2+)</name>
        <dbReference type="ChEBI" id="CHEBI:18420"/>
    </cofactor>
</comment>
<dbReference type="InterPro" id="IPR025714">
    <property type="entry name" value="Methyltranfer_dom"/>
</dbReference>
<dbReference type="OrthoDB" id="408303at2759"/>
<evidence type="ECO:0000256" key="3">
    <source>
        <dbReference type="ARBA" id="ARBA00022723"/>
    </source>
</evidence>
<dbReference type="Gene3D" id="3.90.79.10">
    <property type="entry name" value="Nucleoside Triphosphate Pyrophosphohydrolase"/>
    <property type="match status" value="1"/>
</dbReference>
<dbReference type="GO" id="GO:0005737">
    <property type="term" value="C:cytoplasm"/>
    <property type="evidence" value="ECO:0007669"/>
    <property type="project" value="TreeGrafter"/>
</dbReference>
<keyword evidence="7" id="KW-1133">Transmembrane helix</keyword>
<comment type="similarity">
    <text evidence="2">Belongs to the Nudix hydrolase family.</text>
</comment>
<dbReference type="InterPro" id="IPR000086">
    <property type="entry name" value="NUDIX_hydrolase_dom"/>
</dbReference>
<dbReference type="PANTHER" id="PTHR43758:SF2">
    <property type="entry name" value="OXIDIZED PURINE NUCLEOSIDE TRIPHOSPHATE HYDROLASE"/>
    <property type="match status" value="1"/>
</dbReference>
<dbReference type="EMBL" id="CAICTM010002424">
    <property type="protein sequence ID" value="CAB9529204.1"/>
    <property type="molecule type" value="Genomic_DNA"/>
</dbReference>
<dbReference type="Pfam" id="PF00293">
    <property type="entry name" value="NUDIX"/>
    <property type="match status" value="1"/>
</dbReference>
<dbReference type="Pfam" id="PF13679">
    <property type="entry name" value="Methyltransf_32"/>
    <property type="match status" value="1"/>
</dbReference>
<evidence type="ECO:0000256" key="7">
    <source>
        <dbReference type="SAM" id="Phobius"/>
    </source>
</evidence>